<dbReference type="GO" id="GO:0000981">
    <property type="term" value="F:DNA-binding transcription factor activity, RNA polymerase II-specific"/>
    <property type="evidence" value="ECO:0007669"/>
    <property type="project" value="InterPro"/>
</dbReference>
<dbReference type="Proteomes" id="UP001149165">
    <property type="component" value="Unassembled WGS sequence"/>
</dbReference>
<keyword evidence="4" id="KW-0238">DNA-binding</keyword>
<dbReference type="InterPro" id="IPR050613">
    <property type="entry name" value="Sec_Metabolite_Reg"/>
</dbReference>
<dbReference type="PROSITE" id="PS50048">
    <property type="entry name" value="ZN2_CY6_FUNGAL_2"/>
    <property type="match status" value="1"/>
</dbReference>
<keyword evidence="5" id="KW-0804">Transcription</keyword>
<dbReference type="InterPro" id="IPR001138">
    <property type="entry name" value="Zn2Cys6_DnaBD"/>
</dbReference>
<name>A0A9W9GDX4_9EURO</name>
<evidence type="ECO:0000313" key="9">
    <source>
        <dbReference type="EMBL" id="KAJ5116982.1"/>
    </source>
</evidence>
<comment type="caution">
    <text evidence="9">The sequence shown here is derived from an EMBL/GenBank/DDBJ whole genome shotgun (WGS) entry which is preliminary data.</text>
</comment>
<evidence type="ECO:0000256" key="7">
    <source>
        <dbReference type="SAM" id="MobiDB-lite"/>
    </source>
</evidence>
<dbReference type="SMART" id="SM00906">
    <property type="entry name" value="Fungal_trans"/>
    <property type="match status" value="1"/>
</dbReference>
<dbReference type="PANTHER" id="PTHR31001:SF50">
    <property type="entry name" value="ZN(II)2CYS6 TRANSCRIPTION FACTOR (EUROFUNG)"/>
    <property type="match status" value="1"/>
</dbReference>
<evidence type="ECO:0000256" key="1">
    <source>
        <dbReference type="ARBA" id="ARBA00004123"/>
    </source>
</evidence>
<dbReference type="Pfam" id="PF04082">
    <property type="entry name" value="Fungal_trans"/>
    <property type="match status" value="1"/>
</dbReference>
<comment type="subcellular location">
    <subcellularLocation>
        <location evidence="1">Nucleus</location>
    </subcellularLocation>
</comment>
<dbReference type="InterPro" id="IPR036864">
    <property type="entry name" value="Zn2-C6_fun-type_DNA-bd_sf"/>
</dbReference>
<evidence type="ECO:0000256" key="3">
    <source>
        <dbReference type="ARBA" id="ARBA00023015"/>
    </source>
</evidence>
<evidence type="ECO:0000256" key="5">
    <source>
        <dbReference type="ARBA" id="ARBA00023163"/>
    </source>
</evidence>
<evidence type="ECO:0000256" key="4">
    <source>
        <dbReference type="ARBA" id="ARBA00023125"/>
    </source>
</evidence>
<reference evidence="9" key="2">
    <citation type="journal article" date="2023" name="IMA Fungus">
        <title>Comparative genomic study of the Penicillium genus elucidates a diverse pangenome and 15 lateral gene transfer events.</title>
        <authorList>
            <person name="Petersen C."/>
            <person name="Sorensen T."/>
            <person name="Nielsen M.R."/>
            <person name="Sondergaard T.E."/>
            <person name="Sorensen J.L."/>
            <person name="Fitzpatrick D.A."/>
            <person name="Frisvad J.C."/>
            <person name="Nielsen K.L."/>
        </authorList>
    </citation>
    <scope>NUCLEOTIDE SEQUENCE</scope>
    <source>
        <strain evidence="9">IBT 30069</strain>
    </source>
</reference>
<dbReference type="SUPFAM" id="SSF57701">
    <property type="entry name" value="Zn2/Cys6 DNA-binding domain"/>
    <property type="match status" value="1"/>
</dbReference>
<accession>A0A9W9GDX4</accession>
<sequence>MARGHKRSCTSVDSDDADHPRGYSPHGSKLGARSCKSCYERKVRCDRSLPCTNCSRSGRICAYPTPKNEGRKTATLQNVYDRLERLENLISCLVDKRQVPATLPPGDCDPVVGHDGEPPFQSQDQSVATINTLGPVNRYSLESGPFKSTWDLLLKDKEGPKFPNSGTTLQDLWNIFVKSVDPVLKILHIPTIQSTVIATIMDPRSAQSSTLALTFSIYYAAVTAISHDESSDSIGVSWDKPALLERYKTALDLLLTMTDLMKRPEIRLLQALAIYTNCLRAHEIGPSVWVLNGLAIRLAQSIGLHRHDHFLQLSPFESEMRLRLWWHLCVLDSRAPEDHGFQPTVDLVNRGLRLPLNVNDNQLYPEMTSLPAQSRGWTEMSFFLIQTESCRLIHPMLDSGDQNPADALLEIREKRKNIQDPYQYLSAKYDLSSGSEVQNNLLRITTQHITTACRKMEFVLQLREEIIVRKQTNAQDDTTPEVLRLSFQLACDALESSYLLLKEDLASRFKWFFSMYTQWYALAYVLRCLAASPGAIGTERAWMLVEELFPSRMSRQEPPIGADDDYAHGSIWRWLYLLRHQALLVRKKDARMTVANSAVLVENSSGGKDYTSQSLVDPRISSRIDTMGKSDKPTSISEVGQGLMDTSFQNTVPFLDMPIPEVSFLPDWNAILNDCFCDDVYEMNSSCLPP</sequence>
<dbReference type="EMBL" id="JAPQKH010000001">
    <property type="protein sequence ID" value="KAJ5116982.1"/>
    <property type="molecule type" value="Genomic_DNA"/>
</dbReference>
<dbReference type="AlphaFoldDB" id="A0A9W9GDX4"/>
<keyword evidence="10" id="KW-1185">Reference proteome</keyword>
<proteinExistence type="predicted"/>
<keyword evidence="6" id="KW-0539">Nucleus</keyword>
<evidence type="ECO:0000256" key="2">
    <source>
        <dbReference type="ARBA" id="ARBA00022723"/>
    </source>
</evidence>
<evidence type="ECO:0000256" key="6">
    <source>
        <dbReference type="ARBA" id="ARBA00023242"/>
    </source>
</evidence>
<dbReference type="GO" id="GO:0008270">
    <property type="term" value="F:zinc ion binding"/>
    <property type="evidence" value="ECO:0007669"/>
    <property type="project" value="InterPro"/>
</dbReference>
<dbReference type="SMART" id="SM00066">
    <property type="entry name" value="GAL4"/>
    <property type="match status" value="1"/>
</dbReference>
<organism evidence="9 10">
    <name type="scientific">Penicillium angulare</name>
    <dbReference type="NCBI Taxonomy" id="116970"/>
    <lineage>
        <taxon>Eukaryota</taxon>
        <taxon>Fungi</taxon>
        <taxon>Dikarya</taxon>
        <taxon>Ascomycota</taxon>
        <taxon>Pezizomycotina</taxon>
        <taxon>Eurotiomycetes</taxon>
        <taxon>Eurotiomycetidae</taxon>
        <taxon>Eurotiales</taxon>
        <taxon>Aspergillaceae</taxon>
        <taxon>Penicillium</taxon>
    </lineage>
</organism>
<feature type="region of interest" description="Disordered" evidence="7">
    <location>
        <begin position="1"/>
        <end position="32"/>
    </location>
</feature>
<dbReference type="OrthoDB" id="424974at2759"/>
<evidence type="ECO:0000259" key="8">
    <source>
        <dbReference type="PROSITE" id="PS50048"/>
    </source>
</evidence>
<dbReference type="GO" id="GO:0005634">
    <property type="term" value="C:nucleus"/>
    <property type="evidence" value="ECO:0007669"/>
    <property type="project" value="UniProtKB-SubCell"/>
</dbReference>
<keyword evidence="2" id="KW-0479">Metal-binding</keyword>
<evidence type="ECO:0000313" key="10">
    <source>
        <dbReference type="Proteomes" id="UP001149165"/>
    </source>
</evidence>
<dbReference type="PANTHER" id="PTHR31001">
    <property type="entry name" value="UNCHARACTERIZED TRANSCRIPTIONAL REGULATORY PROTEIN"/>
    <property type="match status" value="1"/>
</dbReference>
<keyword evidence="3" id="KW-0805">Transcription regulation</keyword>
<reference evidence="9" key="1">
    <citation type="submission" date="2022-11" db="EMBL/GenBank/DDBJ databases">
        <authorList>
            <person name="Petersen C."/>
        </authorList>
    </citation>
    <scope>NUCLEOTIDE SEQUENCE</scope>
    <source>
        <strain evidence="9">IBT 30069</strain>
    </source>
</reference>
<gene>
    <name evidence="9" type="ORF">N7456_001330</name>
</gene>
<dbReference type="Pfam" id="PF00172">
    <property type="entry name" value="Zn_clus"/>
    <property type="match status" value="1"/>
</dbReference>
<dbReference type="CDD" id="cd12148">
    <property type="entry name" value="fungal_TF_MHR"/>
    <property type="match status" value="1"/>
</dbReference>
<dbReference type="GO" id="GO:0003677">
    <property type="term" value="F:DNA binding"/>
    <property type="evidence" value="ECO:0007669"/>
    <property type="project" value="UniProtKB-KW"/>
</dbReference>
<dbReference type="Gene3D" id="4.10.240.10">
    <property type="entry name" value="Zn(2)-C6 fungal-type DNA-binding domain"/>
    <property type="match status" value="1"/>
</dbReference>
<protein>
    <recommendedName>
        <fullName evidence="8">Zn(2)-C6 fungal-type domain-containing protein</fullName>
    </recommendedName>
</protein>
<dbReference type="InterPro" id="IPR007219">
    <property type="entry name" value="XnlR_reg_dom"/>
</dbReference>
<dbReference type="GO" id="GO:0006351">
    <property type="term" value="P:DNA-templated transcription"/>
    <property type="evidence" value="ECO:0007669"/>
    <property type="project" value="InterPro"/>
</dbReference>
<dbReference type="CDD" id="cd00067">
    <property type="entry name" value="GAL4"/>
    <property type="match status" value="1"/>
</dbReference>
<feature type="domain" description="Zn(2)-C6 fungal-type" evidence="8">
    <location>
        <begin position="34"/>
        <end position="63"/>
    </location>
</feature>